<protein>
    <submittedName>
        <fullName evidence="3">Flagellar protein FlbT</fullName>
    </submittedName>
</protein>
<dbReference type="GO" id="GO:1902209">
    <property type="term" value="P:negative regulation of bacterial-type flagellum assembly"/>
    <property type="evidence" value="ECO:0007669"/>
    <property type="project" value="InterPro"/>
</dbReference>
<keyword evidence="3" id="KW-0969">Cilium</keyword>
<evidence type="ECO:0000313" key="3">
    <source>
        <dbReference type="EMBL" id="NLW35660.1"/>
    </source>
</evidence>
<dbReference type="Proteomes" id="UP000777265">
    <property type="component" value="Unassembled WGS sequence"/>
</dbReference>
<dbReference type="Pfam" id="PF07378">
    <property type="entry name" value="FlbT"/>
    <property type="match status" value="1"/>
</dbReference>
<sequence>MALKINLKPHERLIIGGSVISNGRLKGELIVENNVPVLREKDILREKDADTPCKRIYFVIQLMYVDQKSLAEHHKIYWELVKDLSEAAPSRMPVLQEISNNVLNGRYYKALKLARSLIVYEEEAIRNVRNKNASL</sequence>
<keyword evidence="2" id="KW-0694">RNA-binding</keyword>
<reference evidence="3" key="1">
    <citation type="journal article" date="2020" name="Biotechnol. Biofuels">
        <title>New insights from the biogas microbiome by comprehensive genome-resolved metagenomics of nearly 1600 species originating from multiple anaerobic digesters.</title>
        <authorList>
            <person name="Campanaro S."/>
            <person name="Treu L."/>
            <person name="Rodriguez-R L.M."/>
            <person name="Kovalovszki A."/>
            <person name="Ziels R.M."/>
            <person name="Maus I."/>
            <person name="Zhu X."/>
            <person name="Kougias P.G."/>
            <person name="Basile A."/>
            <person name="Luo G."/>
            <person name="Schluter A."/>
            <person name="Konstantinidis K.T."/>
            <person name="Angelidaki I."/>
        </authorList>
    </citation>
    <scope>NUCLEOTIDE SEQUENCE</scope>
    <source>
        <strain evidence="3">AS06rmzACSIP_7</strain>
    </source>
</reference>
<evidence type="ECO:0000256" key="2">
    <source>
        <dbReference type="ARBA" id="ARBA00022884"/>
    </source>
</evidence>
<keyword evidence="3" id="KW-0282">Flagellum</keyword>
<accession>A0A351U2V7</accession>
<dbReference type="GO" id="GO:0006402">
    <property type="term" value="P:mRNA catabolic process"/>
    <property type="evidence" value="ECO:0007669"/>
    <property type="project" value="InterPro"/>
</dbReference>
<gene>
    <name evidence="3" type="ORF">GXY80_09305</name>
</gene>
<name>A0A351U2V7_9BACT</name>
<evidence type="ECO:0000313" key="4">
    <source>
        <dbReference type="Proteomes" id="UP000777265"/>
    </source>
</evidence>
<dbReference type="GO" id="GO:0048027">
    <property type="term" value="F:mRNA 5'-UTR binding"/>
    <property type="evidence" value="ECO:0007669"/>
    <property type="project" value="InterPro"/>
</dbReference>
<dbReference type="InterPro" id="IPR009967">
    <property type="entry name" value="Flagellum_FlbT"/>
</dbReference>
<reference evidence="3" key="2">
    <citation type="submission" date="2020-01" db="EMBL/GenBank/DDBJ databases">
        <authorList>
            <person name="Campanaro S."/>
        </authorList>
    </citation>
    <scope>NUCLEOTIDE SEQUENCE</scope>
    <source>
        <strain evidence="3">AS06rmzACSIP_7</strain>
    </source>
</reference>
<keyword evidence="3" id="KW-0966">Cell projection</keyword>
<keyword evidence="1" id="KW-1005">Bacterial flagellum biogenesis</keyword>
<dbReference type="EMBL" id="JAAYEE010000156">
    <property type="protein sequence ID" value="NLW35660.1"/>
    <property type="molecule type" value="Genomic_DNA"/>
</dbReference>
<dbReference type="STRING" id="909663.GCA_000512235_02417"/>
<organism evidence="3 4">
    <name type="scientific">Syntrophorhabdus aromaticivorans</name>
    <dbReference type="NCBI Taxonomy" id="328301"/>
    <lineage>
        <taxon>Bacteria</taxon>
        <taxon>Pseudomonadati</taxon>
        <taxon>Thermodesulfobacteriota</taxon>
        <taxon>Syntrophorhabdia</taxon>
        <taxon>Syntrophorhabdales</taxon>
        <taxon>Syntrophorhabdaceae</taxon>
        <taxon>Syntrophorhabdus</taxon>
    </lineage>
</organism>
<dbReference type="AlphaFoldDB" id="A0A351U2V7"/>
<comment type="caution">
    <text evidence="3">The sequence shown here is derived from an EMBL/GenBank/DDBJ whole genome shotgun (WGS) entry which is preliminary data.</text>
</comment>
<proteinExistence type="predicted"/>
<evidence type="ECO:0000256" key="1">
    <source>
        <dbReference type="ARBA" id="ARBA00022795"/>
    </source>
</evidence>